<evidence type="ECO:0000313" key="5">
    <source>
        <dbReference type="EMBL" id="CUM80447.1"/>
    </source>
</evidence>
<dbReference type="RefSeq" id="WP_055155874.1">
    <property type="nucleotide sequence ID" value="NZ_CYXR01000004.1"/>
</dbReference>
<evidence type="ECO:0000256" key="3">
    <source>
        <dbReference type="SAM" id="Phobius"/>
    </source>
</evidence>
<feature type="region of interest" description="Disordered" evidence="2">
    <location>
        <begin position="264"/>
        <end position="294"/>
    </location>
</feature>
<dbReference type="Gene3D" id="1.10.287.110">
    <property type="entry name" value="DnaJ domain"/>
    <property type="match status" value="1"/>
</dbReference>
<dbReference type="Proteomes" id="UP000095727">
    <property type="component" value="Unassembled WGS sequence"/>
</dbReference>
<keyword evidence="3" id="KW-1133">Transmembrane helix</keyword>
<keyword evidence="3" id="KW-0812">Transmembrane</keyword>
<dbReference type="InterPro" id="IPR001623">
    <property type="entry name" value="DnaJ_domain"/>
</dbReference>
<protein>
    <submittedName>
        <fullName evidence="5">DnaJ domain</fullName>
    </submittedName>
</protein>
<reference evidence="5 6" key="1">
    <citation type="submission" date="2015-09" db="EMBL/GenBank/DDBJ databases">
        <authorList>
            <consortium name="Pathogen Informatics"/>
        </authorList>
    </citation>
    <scope>NUCLEOTIDE SEQUENCE [LARGE SCALE GENOMIC DNA]</scope>
    <source>
        <strain evidence="5 6">2789STDY5834962</strain>
    </source>
</reference>
<feature type="transmembrane region" description="Helical" evidence="3">
    <location>
        <begin position="303"/>
        <end position="328"/>
    </location>
</feature>
<name>A0A173RRT4_9FIRM</name>
<dbReference type="AlphaFoldDB" id="A0A173RRT4"/>
<feature type="compositionally biased region" description="Basic and acidic residues" evidence="2">
    <location>
        <begin position="265"/>
        <end position="284"/>
    </location>
</feature>
<feature type="region of interest" description="Disordered" evidence="2">
    <location>
        <begin position="54"/>
        <end position="144"/>
    </location>
</feature>
<evidence type="ECO:0000256" key="2">
    <source>
        <dbReference type="SAM" id="MobiDB-lite"/>
    </source>
</evidence>
<dbReference type="SUPFAM" id="SSF46565">
    <property type="entry name" value="Chaperone J-domain"/>
    <property type="match status" value="1"/>
</dbReference>
<gene>
    <name evidence="5" type="ORF">ERS852574_00808</name>
</gene>
<proteinExistence type="predicted"/>
<dbReference type="GO" id="GO:0006260">
    <property type="term" value="P:DNA replication"/>
    <property type="evidence" value="ECO:0007669"/>
    <property type="project" value="UniProtKB-KW"/>
</dbReference>
<dbReference type="EMBL" id="CYXR01000004">
    <property type="protein sequence ID" value="CUM80447.1"/>
    <property type="molecule type" value="Genomic_DNA"/>
</dbReference>
<dbReference type="InterPro" id="IPR036869">
    <property type="entry name" value="J_dom_sf"/>
</dbReference>
<feature type="domain" description="J" evidence="4">
    <location>
        <begin position="2"/>
        <end position="65"/>
    </location>
</feature>
<organism evidence="5 6">
    <name type="scientific">Coprococcus comes</name>
    <dbReference type="NCBI Taxonomy" id="410072"/>
    <lineage>
        <taxon>Bacteria</taxon>
        <taxon>Bacillati</taxon>
        <taxon>Bacillota</taxon>
        <taxon>Clostridia</taxon>
        <taxon>Lachnospirales</taxon>
        <taxon>Lachnospiraceae</taxon>
        <taxon>Coprococcus</taxon>
    </lineage>
</organism>
<feature type="compositionally biased region" description="Basic and acidic residues" evidence="2">
    <location>
        <begin position="121"/>
        <end position="136"/>
    </location>
</feature>
<keyword evidence="3" id="KW-0472">Membrane</keyword>
<keyword evidence="1" id="KW-0235">DNA replication</keyword>
<evidence type="ECO:0000259" key="4">
    <source>
        <dbReference type="PROSITE" id="PS50076"/>
    </source>
</evidence>
<dbReference type="SMART" id="SM00271">
    <property type="entry name" value="DnaJ"/>
    <property type="match status" value="1"/>
</dbReference>
<dbReference type="PROSITE" id="PS50076">
    <property type="entry name" value="DNAJ_2"/>
    <property type="match status" value="1"/>
</dbReference>
<feature type="compositionally biased region" description="Basic and acidic residues" evidence="2">
    <location>
        <begin position="55"/>
        <end position="83"/>
    </location>
</feature>
<evidence type="ECO:0000313" key="6">
    <source>
        <dbReference type="Proteomes" id="UP000095727"/>
    </source>
</evidence>
<accession>A0A173RRT4</accession>
<sequence>MNCFTVLGIEPTTEKKTIKRAYAAKSREFHPEEHPEEFQRIHDAYEEALAWAERNAGREEEPQMPEEPRRMEMGAAEQEKAAESETWNYAEPERNPEEAYMENPQKEDVQSEESSAQYEELPVHSDEDSEESFREEEAGEPPVQLEEDFQTWDGDWTRQFQNMADASERQGADDREVRKIMEQCISLYLNEKERNKLYHWKDILEEPAYREYFRTKTFVESWYHFLDTHRMFDAAIWQYFQWIDGKLFSALEADVMPFAYPTQEEIERMPRQETPEQTQERRTPEPGPALPKVKKEKSKAVKVLLYLAALAGTGIGGMILGIIAGTILG</sequence>
<evidence type="ECO:0000256" key="1">
    <source>
        <dbReference type="ARBA" id="ARBA00022705"/>
    </source>
</evidence>
<dbReference type="Pfam" id="PF00226">
    <property type="entry name" value="DnaJ"/>
    <property type="match status" value="1"/>
</dbReference>